<dbReference type="EMBL" id="HE797321">
    <property type="protein sequence ID" value="CCM06416.1"/>
    <property type="molecule type" value="Genomic_DNA"/>
</dbReference>
<evidence type="ECO:0000256" key="1">
    <source>
        <dbReference type="SAM" id="Phobius"/>
    </source>
</evidence>
<keyword evidence="1" id="KW-0472">Membrane</keyword>
<protein>
    <submittedName>
        <fullName evidence="2">Uncharacterized protein</fullName>
    </submittedName>
</protein>
<feature type="transmembrane region" description="Helical" evidence="1">
    <location>
        <begin position="52"/>
        <end position="72"/>
    </location>
</feature>
<reference evidence="2 3" key="1">
    <citation type="journal article" date="2012" name="Appl. Environ. Microbiol.">
        <title>Short-read sequencing for genomic analysis of the brown rot fungus Fibroporia radiculosa.</title>
        <authorList>
            <person name="Tang J.D."/>
            <person name="Perkins A.D."/>
            <person name="Sonstegard T.S."/>
            <person name="Schroeder S.G."/>
            <person name="Burgess S.C."/>
            <person name="Diehl S.V."/>
        </authorList>
    </citation>
    <scope>NUCLEOTIDE SEQUENCE [LARGE SCALE GENOMIC DNA]</scope>
    <source>
        <strain evidence="2 3">TFFH 294</strain>
    </source>
</reference>
<keyword evidence="1" id="KW-1133">Transmembrane helix</keyword>
<sequence>MSGASSSQIASAVVAVVVFLVVLAYIAGFYFLSQYAKQHPNTRPKAVVIEKYAPSLCSIVETAISIWILIVYRNSSDYPNAGARSGICLTFFSDSLVVGPSYFQPSSLWSLSTLFSRATP</sequence>
<dbReference type="RefSeq" id="XP_012185699.1">
    <property type="nucleotide sequence ID" value="XM_012330309.1"/>
</dbReference>
<dbReference type="Proteomes" id="UP000006352">
    <property type="component" value="Unassembled WGS sequence"/>
</dbReference>
<accession>J4ICH4</accession>
<evidence type="ECO:0000313" key="3">
    <source>
        <dbReference type="Proteomes" id="UP000006352"/>
    </source>
</evidence>
<feature type="transmembrane region" description="Helical" evidence="1">
    <location>
        <begin position="12"/>
        <end position="32"/>
    </location>
</feature>
<proteinExistence type="predicted"/>
<keyword evidence="3" id="KW-1185">Reference proteome</keyword>
<dbReference type="GeneID" id="24101316"/>
<evidence type="ECO:0000313" key="2">
    <source>
        <dbReference type="EMBL" id="CCM06416.1"/>
    </source>
</evidence>
<organism evidence="2 3">
    <name type="scientific">Fibroporia radiculosa</name>
    <dbReference type="NCBI Taxonomy" id="599839"/>
    <lineage>
        <taxon>Eukaryota</taxon>
        <taxon>Fungi</taxon>
        <taxon>Dikarya</taxon>
        <taxon>Basidiomycota</taxon>
        <taxon>Agaricomycotina</taxon>
        <taxon>Agaricomycetes</taxon>
        <taxon>Polyporales</taxon>
        <taxon>Fibroporiaceae</taxon>
        <taxon>Fibroporia</taxon>
    </lineage>
</organism>
<dbReference type="OrthoDB" id="2628419at2759"/>
<dbReference type="InParanoid" id="J4ICH4"/>
<dbReference type="AlphaFoldDB" id="J4ICH4"/>
<keyword evidence="1" id="KW-0812">Transmembrane</keyword>
<gene>
    <name evidence="2" type="ORF">FIBRA_08677</name>
</gene>
<name>J4ICH4_9APHY</name>
<dbReference type="HOGENOM" id="CLU_2049741_0_0_1"/>